<comment type="caution">
    <text evidence="1">The sequence shown here is derived from an EMBL/GenBank/DDBJ whole genome shotgun (WGS) entry which is preliminary data.</text>
</comment>
<dbReference type="RefSeq" id="WP_095462643.1">
    <property type="nucleotide sequence ID" value="NZ_NQWJ01000004.1"/>
</dbReference>
<accession>A0A3Z0MS31</accession>
<organism evidence="1">
    <name type="scientific">Salmonella hadar</name>
    <dbReference type="NCBI Taxonomy" id="149385"/>
    <lineage>
        <taxon>Bacteria</taxon>
        <taxon>Pseudomonadati</taxon>
        <taxon>Pseudomonadota</taxon>
        <taxon>Gammaproteobacteria</taxon>
        <taxon>Enterobacterales</taxon>
        <taxon>Enterobacteriaceae</taxon>
        <taxon>Salmonella</taxon>
    </lineage>
</organism>
<sequence length="103" mass="12102">MYISLSTIVLVIIAIFLINIWQKGSSSHAVALNNKNMLIKEAERVIASMEKLSWTEMTDGQREVHDCAIERLRLLKSYKKNHAPDHYPFMREWPTWFNPNRNT</sequence>
<gene>
    <name evidence="1" type="ORF">DNZ98_14775</name>
</gene>
<protein>
    <submittedName>
        <fullName evidence="1">Uncharacterized protein</fullName>
    </submittedName>
</protein>
<dbReference type="AlphaFoldDB" id="A0A3Z0MS31"/>
<proteinExistence type="predicted"/>
<name>A0A3Z0MS31_SALHA</name>
<dbReference type="EMBL" id="AAHEKO010000037">
    <property type="protein sequence ID" value="EBV1618082.1"/>
    <property type="molecule type" value="Genomic_DNA"/>
</dbReference>
<reference evidence="1" key="1">
    <citation type="submission" date="2018-06" db="EMBL/GenBank/DDBJ databases">
        <authorList>
            <person name="Ashton P.M."/>
            <person name="Dallman T."/>
            <person name="Nair S."/>
            <person name="De Pinna E."/>
            <person name="Peters T."/>
            <person name="Grant K."/>
        </authorList>
    </citation>
    <scope>NUCLEOTIDE SEQUENCE</scope>
    <source>
        <strain evidence="1">427582</strain>
    </source>
</reference>
<evidence type="ECO:0000313" key="1">
    <source>
        <dbReference type="EMBL" id="EBV1618082.1"/>
    </source>
</evidence>